<accession>A0AAF0D2Q2</accession>
<organism evidence="1 2">
    <name type="scientific">Odinarchaeota yellowstonii (strain LCB_4)</name>
    <dbReference type="NCBI Taxonomy" id="1841599"/>
    <lineage>
        <taxon>Archaea</taxon>
        <taxon>Promethearchaeati</taxon>
        <taxon>Candidatus Odinarchaeota</taxon>
        <taxon>Candidatus Odinarchaeia</taxon>
        <taxon>Candidatus Odinarchaeales</taxon>
        <taxon>Candidatus Odinarchaeaceae</taxon>
        <taxon>Candidatus Odinarchaeum</taxon>
    </lineage>
</organism>
<dbReference type="SUPFAM" id="SSF55753">
    <property type="entry name" value="Actin depolymerizing proteins"/>
    <property type="match status" value="1"/>
</dbReference>
<protein>
    <recommendedName>
        <fullName evidence="3">Gelsolin-like domain-containing protein</fullName>
    </recommendedName>
</protein>
<dbReference type="EMBL" id="CP091871">
    <property type="protein sequence ID" value="WEU40589.1"/>
    <property type="molecule type" value="Genomic_DNA"/>
</dbReference>
<dbReference type="Proteomes" id="UP000186851">
    <property type="component" value="Chromosome"/>
</dbReference>
<evidence type="ECO:0008006" key="3">
    <source>
        <dbReference type="Google" id="ProtNLM"/>
    </source>
</evidence>
<evidence type="ECO:0000313" key="1">
    <source>
        <dbReference type="EMBL" id="WEU40589.1"/>
    </source>
</evidence>
<reference evidence="1" key="2">
    <citation type="journal article" date="2022" name="Nat. Microbiol.">
        <title>A closed Candidatus Odinarchaeum chromosome exposes Asgard archaeal viruses.</title>
        <authorList>
            <person name="Tamarit D."/>
            <person name="Caceres E.F."/>
            <person name="Krupovic M."/>
            <person name="Nijland R."/>
            <person name="Eme L."/>
            <person name="Robinson N.P."/>
            <person name="Ettema T.J.G."/>
        </authorList>
    </citation>
    <scope>NUCLEOTIDE SEQUENCE</scope>
    <source>
        <strain evidence="1">LCB_4</strain>
    </source>
</reference>
<sequence>MKIFQVTQNGLNEIERKPDAGSTAIIVDEDAKKIWIWRGSGSSPSDVYKASTLAISLRREFKMFNAKPIIVEEGNEPSELKFK</sequence>
<evidence type="ECO:0000313" key="2">
    <source>
        <dbReference type="Proteomes" id="UP000186851"/>
    </source>
</evidence>
<proteinExistence type="predicted"/>
<dbReference type="Gene3D" id="3.40.20.10">
    <property type="entry name" value="Severin"/>
    <property type="match status" value="1"/>
</dbReference>
<name>A0AAF0D2Q2_ODILC</name>
<dbReference type="InterPro" id="IPR029006">
    <property type="entry name" value="ADF-H/Gelsolin-like_dom_sf"/>
</dbReference>
<reference evidence="1" key="1">
    <citation type="journal article" date="2017" name="Nature">
        <title>Asgard archaea illuminate the origin of eukaryotic cellular complexity.</title>
        <authorList>
            <person name="Zaremba-Niedzwiedzka K."/>
            <person name="Caceres E.F."/>
            <person name="Saw J.H."/>
            <person name="Backstrom D."/>
            <person name="Juzokaite L."/>
            <person name="Vancaester E."/>
            <person name="Seitz K.W."/>
            <person name="Anantharaman K."/>
            <person name="Starnawski P."/>
            <person name="Kjeldsen K.U."/>
            <person name="Scott M.B."/>
            <person name="Nunoura T."/>
            <person name="Banfield J.F."/>
            <person name="Schramm A."/>
            <person name="Baker B.J."/>
            <person name="Spang A."/>
            <person name="Ettema T.J.G."/>
        </authorList>
    </citation>
    <scope>NUCLEOTIDE SEQUENCE</scope>
    <source>
        <strain evidence="1">LCB_4</strain>
    </source>
</reference>
<dbReference type="AlphaFoldDB" id="A0AAF0D2Q2"/>
<dbReference type="KEGG" id="oyw:OdinLCB4_001260"/>
<gene>
    <name evidence="1" type="ORF">OdinLCB4_001260</name>
</gene>